<evidence type="ECO:0000256" key="4">
    <source>
        <dbReference type="ARBA" id="ARBA00023125"/>
    </source>
</evidence>
<comment type="caution">
    <text evidence="9">The sequence shown here is derived from an EMBL/GenBank/DDBJ whole genome shotgun (WGS) entry which is preliminary data.</text>
</comment>
<gene>
    <name evidence="9" type="ORF">A2164_04345</name>
</gene>
<evidence type="ECO:0000256" key="5">
    <source>
        <dbReference type="ARBA" id="ARBA00023163"/>
    </source>
</evidence>
<dbReference type="Gene3D" id="3.30.70.980">
    <property type="match status" value="2"/>
</dbReference>
<protein>
    <recommendedName>
        <fullName evidence="6">Probable transcriptional regulatory protein A2164_04345</fullName>
    </recommendedName>
</protein>
<dbReference type="GO" id="GO:0006355">
    <property type="term" value="P:regulation of DNA-templated transcription"/>
    <property type="evidence" value="ECO:0007669"/>
    <property type="project" value="UniProtKB-UniRule"/>
</dbReference>
<dbReference type="HAMAP" id="MF_00693">
    <property type="entry name" value="Transcrip_reg_TACO1"/>
    <property type="match status" value="1"/>
</dbReference>
<sequence length="252" mass="27552">MSGHSKWSSIKRQKAVTDTKRGQAFTKCANAITIAVREGGGVDPASNFKLRLTIDQARALNMPKDNIQRAIERGAGKGEGAIIETVSYEGYAPGKVALIIEAVTDNKNRTTPEIRGTIERAGGTFASVGAVSWMFCEQGLITVEKKSKTIDEIFEIAVESGAEEVEDTDEVVEIYTKPNEIEKIKNTLIDKGLNVASAELFKKPTTTQKVEDVNTASKILKLIDKLEDLDSVQKVYANFDIDDEVLQKVQTA</sequence>
<dbReference type="InterPro" id="IPR049083">
    <property type="entry name" value="TACO1_YebC_N"/>
</dbReference>
<keyword evidence="2 6" id="KW-0963">Cytoplasm</keyword>
<evidence type="ECO:0000313" key="10">
    <source>
        <dbReference type="Proteomes" id="UP000176317"/>
    </source>
</evidence>
<keyword evidence="5 6" id="KW-0804">Transcription</keyword>
<evidence type="ECO:0000313" key="9">
    <source>
        <dbReference type="EMBL" id="OGD87248.1"/>
    </source>
</evidence>
<evidence type="ECO:0000259" key="8">
    <source>
        <dbReference type="Pfam" id="PF20772"/>
    </source>
</evidence>
<keyword evidence="3 6" id="KW-0805">Transcription regulation</keyword>
<evidence type="ECO:0000256" key="3">
    <source>
        <dbReference type="ARBA" id="ARBA00023015"/>
    </source>
</evidence>
<evidence type="ECO:0000256" key="6">
    <source>
        <dbReference type="HAMAP-Rule" id="MF_00693"/>
    </source>
</evidence>
<name>A0A1F5G5Y0_9BACT</name>
<feature type="domain" description="TACO1/YebC-like second and third" evidence="7">
    <location>
        <begin position="84"/>
        <end position="239"/>
    </location>
</feature>
<evidence type="ECO:0000256" key="2">
    <source>
        <dbReference type="ARBA" id="ARBA00022490"/>
    </source>
</evidence>
<evidence type="ECO:0000256" key="1">
    <source>
        <dbReference type="ARBA" id="ARBA00008724"/>
    </source>
</evidence>
<accession>A0A1F5G5Y0</accession>
<proteinExistence type="inferred from homology"/>
<dbReference type="InterPro" id="IPR026564">
    <property type="entry name" value="Transcrip_reg_TACO1-like_dom3"/>
</dbReference>
<feature type="domain" description="TACO1/YebC-like N-terminal" evidence="8">
    <location>
        <begin position="5"/>
        <end position="77"/>
    </location>
</feature>
<organism evidence="9 10">
    <name type="scientific">Candidatus Curtissbacteria bacterium RBG_13_35_7</name>
    <dbReference type="NCBI Taxonomy" id="1797705"/>
    <lineage>
        <taxon>Bacteria</taxon>
        <taxon>Candidatus Curtissiibacteriota</taxon>
    </lineage>
</organism>
<dbReference type="Proteomes" id="UP000176317">
    <property type="component" value="Unassembled WGS sequence"/>
</dbReference>
<dbReference type="Pfam" id="PF01709">
    <property type="entry name" value="Transcrip_reg"/>
    <property type="match status" value="1"/>
</dbReference>
<dbReference type="PANTHER" id="PTHR12532">
    <property type="entry name" value="TRANSLATIONAL ACTIVATOR OF CYTOCHROME C OXIDASE 1"/>
    <property type="match status" value="1"/>
</dbReference>
<reference evidence="9 10" key="1">
    <citation type="journal article" date="2016" name="Nat. Commun.">
        <title>Thousands of microbial genomes shed light on interconnected biogeochemical processes in an aquifer system.</title>
        <authorList>
            <person name="Anantharaman K."/>
            <person name="Brown C.T."/>
            <person name="Hug L.A."/>
            <person name="Sharon I."/>
            <person name="Castelle C.J."/>
            <person name="Probst A.J."/>
            <person name="Thomas B.C."/>
            <person name="Singh A."/>
            <person name="Wilkins M.J."/>
            <person name="Karaoz U."/>
            <person name="Brodie E.L."/>
            <person name="Williams K.H."/>
            <person name="Hubbard S.S."/>
            <person name="Banfield J.F."/>
        </authorList>
    </citation>
    <scope>NUCLEOTIDE SEQUENCE [LARGE SCALE GENOMIC DNA]</scope>
</reference>
<dbReference type="InterPro" id="IPR029072">
    <property type="entry name" value="YebC-like"/>
</dbReference>
<dbReference type="AlphaFoldDB" id="A0A1F5G5Y0"/>
<dbReference type="NCBIfam" id="NF009044">
    <property type="entry name" value="PRK12378.1"/>
    <property type="match status" value="1"/>
</dbReference>
<dbReference type="PANTHER" id="PTHR12532:SF6">
    <property type="entry name" value="TRANSCRIPTIONAL REGULATORY PROTEIN YEBC-RELATED"/>
    <property type="match status" value="1"/>
</dbReference>
<dbReference type="NCBIfam" id="NF001030">
    <property type="entry name" value="PRK00110.1"/>
    <property type="match status" value="1"/>
</dbReference>
<evidence type="ECO:0000259" key="7">
    <source>
        <dbReference type="Pfam" id="PF01709"/>
    </source>
</evidence>
<dbReference type="NCBIfam" id="TIGR01033">
    <property type="entry name" value="YebC/PmpR family DNA-binding transcriptional regulator"/>
    <property type="match status" value="1"/>
</dbReference>
<dbReference type="FunFam" id="1.10.10.200:FF:000002">
    <property type="entry name" value="Probable transcriptional regulatory protein CLM62_37755"/>
    <property type="match status" value="1"/>
</dbReference>
<dbReference type="InterPro" id="IPR002876">
    <property type="entry name" value="Transcrip_reg_TACO1-like"/>
</dbReference>
<dbReference type="Pfam" id="PF20772">
    <property type="entry name" value="TACO1_YebC_N"/>
    <property type="match status" value="1"/>
</dbReference>
<dbReference type="InterPro" id="IPR048300">
    <property type="entry name" value="TACO1_YebC-like_2nd/3rd_dom"/>
</dbReference>
<dbReference type="Gene3D" id="1.10.10.200">
    <property type="match status" value="1"/>
</dbReference>
<comment type="similarity">
    <text evidence="1 6">Belongs to the TACO1 family.</text>
</comment>
<dbReference type="InterPro" id="IPR017856">
    <property type="entry name" value="Integrase-like_N"/>
</dbReference>
<keyword evidence="4 6" id="KW-0238">DNA-binding</keyword>
<dbReference type="SUPFAM" id="SSF75625">
    <property type="entry name" value="YebC-like"/>
    <property type="match status" value="1"/>
</dbReference>
<dbReference type="GO" id="GO:0003677">
    <property type="term" value="F:DNA binding"/>
    <property type="evidence" value="ECO:0007669"/>
    <property type="project" value="UniProtKB-UniRule"/>
</dbReference>
<dbReference type="EMBL" id="MFAT01000002">
    <property type="protein sequence ID" value="OGD87248.1"/>
    <property type="molecule type" value="Genomic_DNA"/>
</dbReference>
<dbReference type="GO" id="GO:0005829">
    <property type="term" value="C:cytosol"/>
    <property type="evidence" value="ECO:0007669"/>
    <property type="project" value="TreeGrafter"/>
</dbReference>
<comment type="subcellular location">
    <subcellularLocation>
        <location evidence="6">Cytoplasm</location>
    </subcellularLocation>
</comment>